<feature type="compositionally biased region" description="Basic and acidic residues" evidence="2">
    <location>
        <begin position="329"/>
        <end position="343"/>
    </location>
</feature>
<comment type="subunit">
    <text evidence="1">Component of the Smc5-Smc6 complex.</text>
</comment>
<organism evidence="3 4">
    <name type="scientific">Meloidogyne floridensis</name>
    <dbReference type="NCBI Taxonomy" id="298350"/>
    <lineage>
        <taxon>Eukaryota</taxon>
        <taxon>Metazoa</taxon>
        <taxon>Ecdysozoa</taxon>
        <taxon>Nematoda</taxon>
        <taxon>Chromadorea</taxon>
        <taxon>Rhabditida</taxon>
        <taxon>Tylenchina</taxon>
        <taxon>Tylenchomorpha</taxon>
        <taxon>Tylenchoidea</taxon>
        <taxon>Meloidogynidae</taxon>
        <taxon>Meloidogyninae</taxon>
        <taxon>Meloidogyne</taxon>
    </lineage>
</organism>
<comment type="catalytic activity">
    <reaction evidence="1">
        <text>S-ubiquitinyl-[E2 ubiquitin-conjugating enzyme]-L-cysteine + [acceptor protein]-L-lysine = [E2 ubiquitin-conjugating enzyme]-L-cysteine + N(6)-ubiquitinyl-[acceptor protein]-L-lysine.</text>
        <dbReference type="EC" id="2.3.2.27"/>
    </reaction>
</comment>
<dbReference type="InterPro" id="IPR011513">
    <property type="entry name" value="Nse1"/>
</dbReference>
<dbReference type="CDD" id="cd15489">
    <property type="entry name" value="PHD_SF"/>
    <property type="match status" value="1"/>
</dbReference>
<dbReference type="GO" id="GO:0061630">
    <property type="term" value="F:ubiquitin protein ligase activity"/>
    <property type="evidence" value="ECO:0007669"/>
    <property type="project" value="UniProtKB-EC"/>
</dbReference>
<keyword evidence="1" id="KW-0234">DNA repair</keyword>
<evidence type="ECO:0000256" key="2">
    <source>
        <dbReference type="SAM" id="MobiDB-lite"/>
    </source>
</evidence>
<feature type="region of interest" description="Disordered" evidence="2">
    <location>
        <begin position="151"/>
        <end position="170"/>
    </location>
</feature>
<evidence type="ECO:0000256" key="1">
    <source>
        <dbReference type="RuleBase" id="RU368018"/>
    </source>
</evidence>
<dbReference type="PANTHER" id="PTHR20973">
    <property type="entry name" value="NON-SMC ELEMENT 1-RELATED"/>
    <property type="match status" value="1"/>
</dbReference>
<dbReference type="GO" id="GO:0030915">
    <property type="term" value="C:Smc5-Smc6 complex"/>
    <property type="evidence" value="ECO:0007669"/>
    <property type="project" value="UniProtKB-UniRule"/>
</dbReference>
<comment type="subcellular location">
    <subcellularLocation>
        <location evidence="1">Nucleus</location>
    </subcellularLocation>
</comment>
<keyword evidence="1" id="KW-0862">Zinc</keyword>
<dbReference type="Gene3D" id="3.90.1150.220">
    <property type="match status" value="1"/>
</dbReference>
<accession>A0A915NIK5</accession>
<keyword evidence="1" id="KW-0863">Zinc-finger</keyword>
<keyword evidence="1" id="KW-0227">DNA damage</keyword>
<dbReference type="GO" id="GO:0008270">
    <property type="term" value="F:zinc ion binding"/>
    <property type="evidence" value="ECO:0007669"/>
    <property type="project" value="UniProtKB-KW"/>
</dbReference>
<keyword evidence="1" id="KW-0808">Transferase</keyword>
<feature type="compositionally biased region" description="Basic and acidic residues" evidence="2">
    <location>
        <begin position="158"/>
        <end position="168"/>
    </location>
</feature>
<dbReference type="Proteomes" id="UP000887560">
    <property type="component" value="Unplaced"/>
</dbReference>
<sequence>MSQQKLQAFEDFIKICKNGDNLHKHFLQFMMQRRCIEVPRIGETFLEFCNNDEATEEKTRNLDKLDPDQNRQAMKALRKAIDPMLHRVGMYIVHIADEYSRNMEYWVLASDLNFAPGLLQAGSLQKDELSMFHFWLKLMFLEYKNEEEDEEDSAVEDISNREEPRRGTGGELSQNKVFLFAKKKGWTAVRTQKLIDKLWKQQRWIRVMKGESRNKRRSNKVGDDQSIIRLHPCAMVEIEQLLFQLNVPKCVLCKRPIVVSRLSYTCEGCGACYHANCMLREMEFPAKCSGQNCGQEFDEEIIDEFEFDVDHEYIPPRRSQTGMSTSRRSTADSHRQPFPSLRD</sequence>
<feature type="region of interest" description="Disordered" evidence="2">
    <location>
        <begin position="315"/>
        <end position="343"/>
    </location>
</feature>
<dbReference type="EC" id="2.3.2.27" evidence="1"/>
<comment type="similarity">
    <text evidence="1">Belongs to the NSE1 family.</text>
</comment>
<keyword evidence="1" id="KW-0479">Metal-binding</keyword>
<evidence type="ECO:0000313" key="3">
    <source>
        <dbReference type="Proteomes" id="UP000887560"/>
    </source>
</evidence>
<keyword evidence="1" id="KW-0233">DNA recombination</keyword>
<dbReference type="WBParaSite" id="scf7180000417068.g907">
    <property type="protein sequence ID" value="scf7180000417068.g907"/>
    <property type="gene ID" value="scf7180000417068.g907"/>
</dbReference>
<keyword evidence="3" id="KW-1185">Reference proteome</keyword>
<name>A0A915NIK5_9BILA</name>
<proteinExistence type="inferred from homology"/>
<keyword evidence="1" id="KW-0833">Ubl conjugation pathway</keyword>
<reference evidence="4" key="1">
    <citation type="submission" date="2022-11" db="UniProtKB">
        <authorList>
            <consortium name="WormBaseParasite"/>
        </authorList>
    </citation>
    <scope>IDENTIFICATION</scope>
</reference>
<evidence type="ECO:0000313" key="4">
    <source>
        <dbReference type="WBParaSite" id="scf7180000417068.g907"/>
    </source>
</evidence>
<protein>
    <recommendedName>
        <fullName evidence="1">Non-structural maintenance of chromosomes element 1 homolog</fullName>
        <ecNumber evidence="1">2.3.2.27</ecNumber>
    </recommendedName>
</protein>
<dbReference type="Pfam" id="PF07574">
    <property type="entry name" value="SMC_Nse1"/>
    <property type="match status" value="1"/>
</dbReference>
<dbReference type="AlphaFoldDB" id="A0A915NIK5"/>
<dbReference type="GO" id="GO:0005634">
    <property type="term" value="C:nucleus"/>
    <property type="evidence" value="ECO:0007669"/>
    <property type="project" value="UniProtKB-SubCell"/>
</dbReference>
<dbReference type="PANTHER" id="PTHR20973:SF0">
    <property type="entry name" value="NON-STRUCTURAL MAINTENANCE OF CHROMOSOMES ELEMENT 1 HOMOLOG"/>
    <property type="match status" value="1"/>
</dbReference>
<keyword evidence="1" id="KW-0539">Nucleus</keyword>
<dbReference type="GO" id="GO:0000724">
    <property type="term" value="P:double-strand break repair via homologous recombination"/>
    <property type="evidence" value="ECO:0007669"/>
    <property type="project" value="TreeGrafter"/>
</dbReference>
<feature type="compositionally biased region" description="Polar residues" evidence="2">
    <location>
        <begin position="318"/>
        <end position="328"/>
    </location>
</feature>